<protein>
    <submittedName>
        <fullName evidence="1">Uncharacterized protein</fullName>
    </submittedName>
</protein>
<keyword evidence="2" id="KW-1185">Reference proteome</keyword>
<name>A0A067E3P2_CITSI</name>
<evidence type="ECO:0000313" key="1">
    <source>
        <dbReference type="EMBL" id="KDO48485.1"/>
    </source>
</evidence>
<organism evidence="1 2">
    <name type="scientific">Citrus sinensis</name>
    <name type="common">Sweet orange</name>
    <name type="synonym">Citrus aurantium var. sinensis</name>
    <dbReference type="NCBI Taxonomy" id="2711"/>
    <lineage>
        <taxon>Eukaryota</taxon>
        <taxon>Viridiplantae</taxon>
        <taxon>Streptophyta</taxon>
        <taxon>Embryophyta</taxon>
        <taxon>Tracheophyta</taxon>
        <taxon>Spermatophyta</taxon>
        <taxon>Magnoliopsida</taxon>
        <taxon>eudicotyledons</taxon>
        <taxon>Gunneridae</taxon>
        <taxon>Pentapetalae</taxon>
        <taxon>rosids</taxon>
        <taxon>malvids</taxon>
        <taxon>Sapindales</taxon>
        <taxon>Rutaceae</taxon>
        <taxon>Aurantioideae</taxon>
        <taxon>Citrus</taxon>
    </lineage>
</organism>
<gene>
    <name evidence="1" type="ORF">CISIN_1g044106mg</name>
</gene>
<accession>A0A067E3P2</accession>
<dbReference type="AlphaFoldDB" id="A0A067E3P2"/>
<evidence type="ECO:0000313" key="2">
    <source>
        <dbReference type="Proteomes" id="UP000027120"/>
    </source>
</evidence>
<sequence>MSGLNGHEVLRPTKCNPNLGRKDHTINHRITYRLSCLFDPKLLCYIHRNSNIQNNQKFILNMLFATTLFNFFL</sequence>
<reference evidence="1 2" key="1">
    <citation type="submission" date="2014-04" db="EMBL/GenBank/DDBJ databases">
        <authorList>
            <consortium name="International Citrus Genome Consortium"/>
            <person name="Gmitter F."/>
            <person name="Chen C."/>
            <person name="Farmerie W."/>
            <person name="Harkins T."/>
            <person name="Desany B."/>
            <person name="Mohiuddin M."/>
            <person name="Kodira C."/>
            <person name="Borodovsky M."/>
            <person name="Lomsadze A."/>
            <person name="Burns P."/>
            <person name="Jenkins J."/>
            <person name="Prochnik S."/>
            <person name="Shu S."/>
            <person name="Chapman J."/>
            <person name="Pitluck S."/>
            <person name="Schmutz J."/>
            <person name="Rokhsar D."/>
        </authorList>
    </citation>
    <scope>NUCLEOTIDE SEQUENCE</scope>
</reference>
<proteinExistence type="predicted"/>
<dbReference type="EMBL" id="KK785142">
    <property type="protein sequence ID" value="KDO48485.1"/>
    <property type="molecule type" value="Genomic_DNA"/>
</dbReference>
<dbReference type="Proteomes" id="UP000027120">
    <property type="component" value="Unassembled WGS sequence"/>
</dbReference>